<gene>
    <name evidence="2" type="ORF">LEP1GSC188_4007</name>
</gene>
<reference evidence="2 3" key="1">
    <citation type="submission" date="2013-01" db="EMBL/GenBank/DDBJ databases">
        <authorList>
            <person name="Harkins D.M."/>
            <person name="Durkin A.S."/>
            <person name="Brinkac L.M."/>
            <person name="Haft D.H."/>
            <person name="Selengut J.D."/>
            <person name="Sanka R."/>
            <person name="DePew J."/>
            <person name="Purushe J."/>
            <person name="Tulsiani S.M."/>
            <person name="Graham G.C."/>
            <person name="Burns M.-A."/>
            <person name="Dohnt M.F."/>
            <person name="Smythe L.D."/>
            <person name="McKay D.B."/>
            <person name="Craig S.B."/>
            <person name="Vinetz J.M."/>
            <person name="Sutton G.G."/>
            <person name="Nierman W.C."/>
            <person name="Fouts D.E."/>
        </authorList>
    </citation>
    <scope>NUCLEOTIDE SEQUENCE [LARGE SCALE GENOMIC DNA]</scope>
    <source>
        <strain evidence="2 3">LT2116</strain>
    </source>
</reference>
<evidence type="ECO:0000313" key="2">
    <source>
        <dbReference type="EMBL" id="EMF84311.1"/>
    </source>
</evidence>
<dbReference type="EMBL" id="AHOR02000005">
    <property type="protein sequence ID" value="EMF84311.1"/>
    <property type="molecule type" value="Genomic_DNA"/>
</dbReference>
<dbReference type="InterPro" id="IPR019734">
    <property type="entry name" value="TPR_rpt"/>
</dbReference>
<organism evidence="2 3">
    <name type="scientific">Leptospira weilii serovar Topaz str. LT2116</name>
    <dbReference type="NCBI Taxonomy" id="1088540"/>
    <lineage>
        <taxon>Bacteria</taxon>
        <taxon>Pseudomonadati</taxon>
        <taxon>Spirochaetota</taxon>
        <taxon>Spirochaetia</taxon>
        <taxon>Leptospirales</taxon>
        <taxon>Leptospiraceae</taxon>
        <taxon>Leptospira</taxon>
    </lineage>
</organism>
<dbReference type="Gene3D" id="1.25.40.10">
    <property type="entry name" value="Tetratricopeptide repeat domain"/>
    <property type="match status" value="1"/>
</dbReference>
<proteinExistence type="predicted"/>
<dbReference type="Proteomes" id="UP000011770">
    <property type="component" value="Unassembled WGS sequence"/>
</dbReference>
<dbReference type="AlphaFoldDB" id="M3H5B5"/>
<name>M3H5B5_9LEPT</name>
<keyword evidence="1" id="KW-0802">TPR repeat</keyword>
<accession>M3H5B5</accession>
<evidence type="ECO:0000256" key="1">
    <source>
        <dbReference type="PROSITE-ProRule" id="PRU00339"/>
    </source>
</evidence>
<feature type="repeat" description="TPR" evidence="1">
    <location>
        <begin position="86"/>
        <end position="119"/>
    </location>
</feature>
<dbReference type="PROSITE" id="PS50005">
    <property type="entry name" value="TPR"/>
    <property type="match status" value="1"/>
</dbReference>
<dbReference type="InterPro" id="IPR011990">
    <property type="entry name" value="TPR-like_helical_dom_sf"/>
</dbReference>
<sequence>MKPLVFFNVPMFKKMGRILPNRLAGRLLSTWFFFVLCTGYLTLYGNSTFSYSELLRQAREELDQLRYDKALQKLQIADSLGNKRTGVYYEIEGRAWIGKGDLTTAMESFEKSIALDPENFSLMGEISASYEELKKPTKAYQFARLSLSKNPENPPLRYKVLILSSKLGNLGYYNETLNWIRENNPYKEDLSAIEAEVNASYEFGRIDETISKCRKFLLHFPDNPFLHKTLLLSLKKKKSSNLEQFLLDRAAIFRNEPIFAYQAALEFLQNRRFNDSLAMSRRAFYLSLKKNGNCEKEILYPLHRIYRQQGSVTDVQAIEILQEIVESERKINQEFLDAKLKQTGYNRELLVFSLFYLQRNPTQDSDFKAEEWKSHFAKIRKQKEEEDLSKIVSPFAYDSEESSFLSER</sequence>
<dbReference type="SUPFAM" id="SSF48452">
    <property type="entry name" value="TPR-like"/>
    <property type="match status" value="1"/>
</dbReference>
<evidence type="ECO:0000313" key="3">
    <source>
        <dbReference type="Proteomes" id="UP000011770"/>
    </source>
</evidence>
<comment type="caution">
    <text evidence="2">The sequence shown here is derived from an EMBL/GenBank/DDBJ whole genome shotgun (WGS) entry which is preliminary data.</text>
</comment>
<protein>
    <submittedName>
        <fullName evidence="2">Tetratricopeptide repeat protein</fullName>
    </submittedName>
</protein>